<dbReference type="PANTHER" id="PTHR10233">
    <property type="entry name" value="TRANSLATION INITIATION FACTOR EIF-2B"/>
    <property type="match status" value="1"/>
</dbReference>
<evidence type="ECO:0000256" key="7">
    <source>
        <dbReference type="ARBA" id="ARBA00044356"/>
    </source>
</evidence>
<dbReference type="SUPFAM" id="SSF100950">
    <property type="entry name" value="NagB/RpiA/CoA transferase-like"/>
    <property type="match status" value="1"/>
</dbReference>
<evidence type="ECO:0000313" key="11">
    <source>
        <dbReference type="EMBL" id="CAE0405850.1"/>
    </source>
</evidence>
<dbReference type="PANTHER" id="PTHR10233:SF14">
    <property type="entry name" value="TRANSLATION INITIATION FACTOR EIF-2B SUBUNIT DELTA"/>
    <property type="match status" value="1"/>
</dbReference>
<feature type="compositionally biased region" description="Low complexity" evidence="10">
    <location>
        <begin position="1"/>
        <end position="12"/>
    </location>
</feature>
<comment type="subcellular location">
    <subcellularLocation>
        <location evidence="1">Cytoplasm</location>
        <location evidence="1">Cytosol</location>
    </subcellularLocation>
</comment>
<proteinExistence type="inferred from homology"/>
<gene>
    <name evidence="11" type="ORF">ACOF00016_LOCUS3812</name>
</gene>
<evidence type="ECO:0000256" key="1">
    <source>
        <dbReference type="ARBA" id="ARBA00004514"/>
    </source>
</evidence>
<comment type="subunit">
    <text evidence="8">Component of the translation initiation factor 2B (eIF2B) complex which is a heterodecamer of two sets of five different subunits: alpha, beta, gamma, delta and epsilon. Subunits alpha, beta and delta comprise a regulatory subcomplex and subunits epsilon and gamma comprise a catalytic subcomplex. Within the complex, the hexameric regulatory complex resides at the center, with the two heterodimeric catalytic subcomplexes bound on opposite sides.</text>
</comment>
<evidence type="ECO:0000256" key="10">
    <source>
        <dbReference type="SAM" id="MobiDB-lite"/>
    </source>
</evidence>
<dbReference type="InterPro" id="IPR000649">
    <property type="entry name" value="IF-2B-related"/>
</dbReference>
<dbReference type="AlphaFoldDB" id="A0A7S3KZF2"/>
<dbReference type="Gene3D" id="3.40.50.10470">
    <property type="entry name" value="Translation initiation factor eif-2b, domain 2"/>
    <property type="match status" value="1"/>
</dbReference>
<accession>A0A7S3KZF2</accession>
<evidence type="ECO:0000256" key="4">
    <source>
        <dbReference type="ARBA" id="ARBA00022540"/>
    </source>
</evidence>
<dbReference type="InterPro" id="IPR037171">
    <property type="entry name" value="NagB/RpiA_transferase-like"/>
</dbReference>
<dbReference type="Pfam" id="PF01008">
    <property type="entry name" value="IF-2B"/>
    <property type="match status" value="1"/>
</dbReference>
<feature type="compositionally biased region" description="Basic and acidic residues" evidence="10">
    <location>
        <begin position="71"/>
        <end position="82"/>
    </location>
</feature>
<dbReference type="InterPro" id="IPR042529">
    <property type="entry name" value="IF_2B-like_C"/>
</dbReference>
<feature type="region of interest" description="Disordered" evidence="10">
    <location>
        <begin position="139"/>
        <end position="158"/>
    </location>
</feature>
<keyword evidence="4" id="KW-0396">Initiation factor</keyword>
<protein>
    <recommendedName>
        <fullName evidence="6">Translation initiation factor eIF2B subunit delta</fullName>
    </recommendedName>
    <alternativeName>
        <fullName evidence="7">eIF2B GDP-GTP exchange factor subunit delta</fullName>
    </alternativeName>
</protein>
<dbReference type="GO" id="GO:0005829">
    <property type="term" value="C:cytosol"/>
    <property type="evidence" value="ECO:0007669"/>
    <property type="project" value="UniProtKB-SubCell"/>
</dbReference>
<evidence type="ECO:0000256" key="2">
    <source>
        <dbReference type="ARBA" id="ARBA00007251"/>
    </source>
</evidence>
<dbReference type="EMBL" id="HBIM01004455">
    <property type="protein sequence ID" value="CAE0405850.1"/>
    <property type="molecule type" value="Transcribed_RNA"/>
</dbReference>
<dbReference type="GO" id="GO:0003743">
    <property type="term" value="F:translation initiation factor activity"/>
    <property type="evidence" value="ECO:0007669"/>
    <property type="project" value="UniProtKB-KW"/>
</dbReference>
<reference evidence="11" key="1">
    <citation type="submission" date="2021-01" db="EMBL/GenBank/DDBJ databases">
        <authorList>
            <person name="Corre E."/>
            <person name="Pelletier E."/>
            <person name="Niang G."/>
            <person name="Scheremetjew M."/>
            <person name="Finn R."/>
            <person name="Kale V."/>
            <person name="Holt S."/>
            <person name="Cochrane G."/>
            <person name="Meng A."/>
            <person name="Brown T."/>
            <person name="Cohen L."/>
        </authorList>
    </citation>
    <scope>NUCLEOTIDE SEQUENCE</scope>
    <source>
        <strain evidence="11">CCMP127</strain>
    </source>
</reference>
<feature type="region of interest" description="Disordered" evidence="10">
    <location>
        <begin position="432"/>
        <end position="455"/>
    </location>
</feature>
<evidence type="ECO:0000256" key="5">
    <source>
        <dbReference type="ARBA" id="ARBA00022917"/>
    </source>
</evidence>
<organism evidence="11">
    <name type="scientific">Amphora coffeiformis</name>
    <dbReference type="NCBI Taxonomy" id="265554"/>
    <lineage>
        <taxon>Eukaryota</taxon>
        <taxon>Sar</taxon>
        <taxon>Stramenopiles</taxon>
        <taxon>Ochrophyta</taxon>
        <taxon>Bacillariophyta</taxon>
        <taxon>Bacillariophyceae</taxon>
        <taxon>Bacillariophycidae</taxon>
        <taxon>Thalassiophysales</taxon>
        <taxon>Catenulaceae</taxon>
        <taxon>Amphora</taxon>
    </lineage>
</organism>
<name>A0A7S3KZF2_9STRA</name>
<comment type="similarity">
    <text evidence="2 9">Belongs to the eIF-2B alpha/beta/delta subunits family.</text>
</comment>
<feature type="compositionally biased region" description="Low complexity" evidence="10">
    <location>
        <begin position="42"/>
        <end position="70"/>
    </location>
</feature>
<sequence length="503" mass="54477">MSTEEPATAAAPAKKEKKAPPPGLVIPPKKPKLTKAERRALQEQQRATKAAAAGKPPPSQQQQQQQQGGKPKTESGEVKKQTETSSASKAAADGTSGDKTNSHETPEGGGEGNARLAMVSHLNPYRPVQELFELGPTLRSKTGGNISSPASNNPLENTNLHPAVVQLGYRYASGEIRGGNARCRHMLSCWQQILKDYQPADLSADLRPIVDGLLKTSFQFWTEHCRPHSVSMGNAYTMIKTATGALDRTTQWQELREELVETMQAYTRERIDFAGQAIADLACTKLLPDEKSSTSSRRKNSTNATGPPTILVYGYSEVVSLVLRQAAAQHKQFSVICVDSRPLLEGRRMLEELRQAGVKDCTYILLNALTYILPSVTTVLVGASALMSDGAVWNRVGTANVALLASAHNIPVLVCAESYKISNRVQLEALTHNEMGVPPANPQEDSEDDDDNNKKSIKNLTPLNLLYDLTPASFVSGIVTELGIVPPTSVAVLLRELNSQQQA</sequence>
<evidence type="ECO:0000256" key="8">
    <source>
        <dbReference type="ARBA" id="ARBA00046432"/>
    </source>
</evidence>
<keyword evidence="3" id="KW-0963">Cytoplasm</keyword>
<evidence type="ECO:0000256" key="6">
    <source>
        <dbReference type="ARBA" id="ARBA00044147"/>
    </source>
</evidence>
<evidence type="ECO:0000256" key="9">
    <source>
        <dbReference type="RuleBase" id="RU003814"/>
    </source>
</evidence>
<feature type="region of interest" description="Disordered" evidence="10">
    <location>
        <begin position="1"/>
        <end position="114"/>
    </location>
</feature>
<evidence type="ECO:0000256" key="3">
    <source>
        <dbReference type="ARBA" id="ARBA00022490"/>
    </source>
</evidence>
<keyword evidence="5" id="KW-0648">Protein biosynthesis</keyword>